<dbReference type="Proteomes" id="UP000887565">
    <property type="component" value="Unplaced"/>
</dbReference>
<organism evidence="2 3">
    <name type="scientific">Romanomermis culicivorax</name>
    <name type="common">Nematode worm</name>
    <dbReference type="NCBI Taxonomy" id="13658"/>
    <lineage>
        <taxon>Eukaryota</taxon>
        <taxon>Metazoa</taxon>
        <taxon>Ecdysozoa</taxon>
        <taxon>Nematoda</taxon>
        <taxon>Enoplea</taxon>
        <taxon>Dorylaimia</taxon>
        <taxon>Mermithida</taxon>
        <taxon>Mermithoidea</taxon>
        <taxon>Mermithidae</taxon>
        <taxon>Romanomermis</taxon>
    </lineage>
</organism>
<dbReference type="WBParaSite" id="nRc.2.0.1.t42891-RA">
    <property type="protein sequence ID" value="nRc.2.0.1.t42891-RA"/>
    <property type="gene ID" value="nRc.2.0.1.g42891"/>
</dbReference>
<evidence type="ECO:0000256" key="1">
    <source>
        <dbReference type="SAM" id="MobiDB-lite"/>
    </source>
</evidence>
<proteinExistence type="predicted"/>
<feature type="region of interest" description="Disordered" evidence="1">
    <location>
        <begin position="1"/>
        <end position="26"/>
    </location>
</feature>
<evidence type="ECO:0000313" key="3">
    <source>
        <dbReference type="WBParaSite" id="nRc.2.0.1.t42891-RA"/>
    </source>
</evidence>
<sequence length="26" mass="2791">MVTPTWTLANGGTATAPPSKPFNMNW</sequence>
<protein>
    <submittedName>
        <fullName evidence="3">Uncharacterized protein</fullName>
    </submittedName>
</protein>
<name>A0A915KVD3_ROMCU</name>
<evidence type="ECO:0000313" key="2">
    <source>
        <dbReference type="Proteomes" id="UP000887565"/>
    </source>
</evidence>
<feature type="compositionally biased region" description="Polar residues" evidence="1">
    <location>
        <begin position="1"/>
        <end position="13"/>
    </location>
</feature>
<keyword evidence="2" id="KW-1185">Reference proteome</keyword>
<dbReference type="AlphaFoldDB" id="A0A915KVD3"/>
<accession>A0A915KVD3</accession>
<reference evidence="3" key="1">
    <citation type="submission" date="2022-11" db="UniProtKB">
        <authorList>
            <consortium name="WormBaseParasite"/>
        </authorList>
    </citation>
    <scope>IDENTIFICATION</scope>
</reference>